<dbReference type="Proteomes" id="UP000813672">
    <property type="component" value="Unassembled WGS sequence"/>
</dbReference>
<keyword evidence="1" id="KW-1133">Transmembrane helix</keyword>
<dbReference type="AlphaFoldDB" id="A0A9Q3ZL52"/>
<dbReference type="RefSeq" id="WP_234218498.1">
    <property type="nucleotide sequence ID" value="NZ_JAGQAF010000002.1"/>
</dbReference>
<evidence type="ECO:0000256" key="1">
    <source>
        <dbReference type="SAM" id="Phobius"/>
    </source>
</evidence>
<name>A0A9Q3ZL52_9RHOB</name>
<evidence type="ECO:0000313" key="3">
    <source>
        <dbReference type="Proteomes" id="UP000813672"/>
    </source>
</evidence>
<accession>A0A9Q3ZL52</accession>
<dbReference type="EMBL" id="JAGQAF010000002">
    <property type="protein sequence ID" value="MCE8536625.1"/>
    <property type="molecule type" value="Genomic_DNA"/>
</dbReference>
<keyword evidence="1" id="KW-0472">Membrane</keyword>
<keyword evidence="1" id="KW-0812">Transmembrane</keyword>
<comment type="caution">
    <text evidence="2">The sequence shown here is derived from an EMBL/GenBank/DDBJ whole genome shotgun (WGS) entry which is preliminary data.</text>
</comment>
<proteinExistence type="predicted"/>
<feature type="transmembrane region" description="Helical" evidence="1">
    <location>
        <begin position="36"/>
        <end position="56"/>
    </location>
</feature>
<gene>
    <name evidence="2" type="ORF">KBY27_04080</name>
</gene>
<protein>
    <submittedName>
        <fullName evidence="2">Uncharacterized protein</fullName>
    </submittedName>
</protein>
<sequence>MQYSLYSIYFPDSQYEIGPFLHRFTRSDSAVARVRAQLGTGTVCFFAQLVLFGFFAGNSAIPTRYKGAKIFPLGKKDV</sequence>
<organism evidence="2 3">
    <name type="scientific">Ruegeria pomeroyi</name>
    <dbReference type="NCBI Taxonomy" id="89184"/>
    <lineage>
        <taxon>Bacteria</taxon>
        <taxon>Pseudomonadati</taxon>
        <taxon>Pseudomonadota</taxon>
        <taxon>Alphaproteobacteria</taxon>
        <taxon>Rhodobacterales</taxon>
        <taxon>Roseobacteraceae</taxon>
        <taxon>Ruegeria</taxon>
    </lineage>
</organism>
<evidence type="ECO:0000313" key="2">
    <source>
        <dbReference type="EMBL" id="MCE8536625.1"/>
    </source>
</evidence>
<reference evidence="2" key="1">
    <citation type="journal article" date="2021" name="Environ. Microbiol.">
        <title>Cryptic niche differentiation of novel sediment ecotypes of Rugeria pomeroyi correlates with nitrate respiration.</title>
        <authorList>
            <person name="Lin X."/>
            <person name="McNichol J."/>
            <person name="Chu X."/>
            <person name="Qian Y."/>
            <person name="Luo H."/>
        </authorList>
    </citation>
    <scope>NUCLEOTIDE SEQUENCE</scope>
    <source>
        <strain evidence="2">SZCCDBB064</strain>
    </source>
</reference>